<dbReference type="Pfam" id="PF22677">
    <property type="entry name" value="Ble-like_N"/>
    <property type="match status" value="1"/>
</dbReference>
<dbReference type="Gene3D" id="3.10.180.10">
    <property type="entry name" value="2,3-Dihydroxybiphenyl 1,2-Dioxygenase, domain 1"/>
    <property type="match status" value="1"/>
</dbReference>
<dbReference type="InterPro" id="IPR037523">
    <property type="entry name" value="VOC_core"/>
</dbReference>
<dbReference type="InterPro" id="IPR053863">
    <property type="entry name" value="Glyoxy/Ble-like_N"/>
</dbReference>
<evidence type="ECO:0000313" key="3">
    <source>
        <dbReference type="Proteomes" id="UP000176665"/>
    </source>
</evidence>
<dbReference type="SUPFAM" id="SSF54593">
    <property type="entry name" value="Glyoxalase/Bleomycin resistance protein/Dihydroxybiphenyl dioxygenase"/>
    <property type="match status" value="1"/>
</dbReference>
<comment type="caution">
    <text evidence="2">The sequence shown here is derived from an EMBL/GenBank/DDBJ whole genome shotgun (WGS) entry which is preliminary data.</text>
</comment>
<dbReference type="AlphaFoldDB" id="A0A1F5YUR5"/>
<dbReference type="STRING" id="1798371.A2W14_05800"/>
<organism evidence="2 3">
    <name type="scientific">Candidatus Gottesmanbacteria bacterium RBG_16_37_8</name>
    <dbReference type="NCBI Taxonomy" id="1798371"/>
    <lineage>
        <taxon>Bacteria</taxon>
        <taxon>Candidatus Gottesmaniibacteriota</taxon>
    </lineage>
</organism>
<accession>A0A1F5YUR5</accession>
<dbReference type="PANTHER" id="PTHR33993:SF2">
    <property type="entry name" value="VOC DOMAIN-CONTAINING PROTEIN"/>
    <property type="match status" value="1"/>
</dbReference>
<protein>
    <recommendedName>
        <fullName evidence="1">VOC domain-containing protein</fullName>
    </recommendedName>
</protein>
<dbReference type="EMBL" id="MFJA01000011">
    <property type="protein sequence ID" value="OGG03950.1"/>
    <property type="molecule type" value="Genomic_DNA"/>
</dbReference>
<reference evidence="2 3" key="1">
    <citation type="journal article" date="2016" name="Nat. Commun.">
        <title>Thousands of microbial genomes shed light on interconnected biogeochemical processes in an aquifer system.</title>
        <authorList>
            <person name="Anantharaman K."/>
            <person name="Brown C.T."/>
            <person name="Hug L.A."/>
            <person name="Sharon I."/>
            <person name="Castelle C.J."/>
            <person name="Probst A.J."/>
            <person name="Thomas B.C."/>
            <person name="Singh A."/>
            <person name="Wilkins M.J."/>
            <person name="Karaoz U."/>
            <person name="Brodie E.L."/>
            <person name="Williams K.H."/>
            <person name="Hubbard S.S."/>
            <person name="Banfield J.F."/>
        </authorList>
    </citation>
    <scope>NUCLEOTIDE SEQUENCE [LARGE SCALE GENOMIC DNA]</scope>
</reference>
<dbReference type="Proteomes" id="UP000176665">
    <property type="component" value="Unassembled WGS sequence"/>
</dbReference>
<name>A0A1F5YUR5_9BACT</name>
<sequence length="132" mass="14487">MNRVIHFEIHAADTAKMAEFYKKVFGWEIRNWGNADVDYWIVMTAPDKSKEPGINGGIVGRKGSEPKGGEPVSSFVCTIGVPSVDHYIKKIEAAGGKNVAPKMPIPGLAWLAYCTDIEGNIFGIYQDDKNAK</sequence>
<evidence type="ECO:0000313" key="2">
    <source>
        <dbReference type="EMBL" id="OGG03950.1"/>
    </source>
</evidence>
<evidence type="ECO:0000259" key="1">
    <source>
        <dbReference type="PROSITE" id="PS51819"/>
    </source>
</evidence>
<feature type="domain" description="VOC" evidence="1">
    <location>
        <begin position="3"/>
        <end position="127"/>
    </location>
</feature>
<dbReference type="PANTHER" id="PTHR33993">
    <property type="entry name" value="GLYOXALASE-RELATED"/>
    <property type="match status" value="1"/>
</dbReference>
<proteinExistence type="predicted"/>
<dbReference type="InterPro" id="IPR052164">
    <property type="entry name" value="Anthracycline_SecMetBiosynth"/>
</dbReference>
<dbReference type="CDD" id="cd07247">
    <property type="entry name" value="SgaA_N_like"/>
    <property type="match status" value="1"/>
</dbReference>
<dbReference type="InterPro" id="IPR029068">
    <property type="entry name" value="Glyas_Bleomycin-R_OHBP_Dase"/>
</dbReference>
<dbReference type="PROSITE" id="PS51819">
    <property type="entry name" value="VOC"/>
    <property type="match status" value="1"/>
</dbReference>
<gene>
    <name evidence="2" type="ORF">A2W14_05800</name>
</gene>